<dbReference type="OrthoDB" id="9807426at2"/>
<dbReference type="InterPro" id="IPR043938">
    <property type="entry name" value="Ligase_CoA_dom"/>
</dbReference>
<dbReference type="PANTHER" id="PTHR43334:SF1">
    <property type="entry name" value="3-HYDROXYPROPIONATE--COA LIGASE [ADP-FORMING]"/>
    <property type="match status" value="1"/>
</dbReference>
<protein>
    <submittedName>
        <fullName evidence="6">GNAT family N-acetyltransferase</fullName>
    </submittedName>
</protein>
<evidence type="ECO:0000256" key="4">
    <source>
        <dbReference type="ARBA" id="ARBA00060888"/>
    </source>
</evidence>
<dbReference type="InterPro" id="IPR003781">
    <property type="entry name" value="CoA-bd"/>
</dbReference>
<dbReference type="InterPro" id="IPR000182">
    <property type="entry name" value="GNAT_dom"/>
</dbReference>
<organism evidence="6 7">
    <name type="scientific">Pseudoxanthomonas taiwanensis</name>
    <dbReference type="NCBI Taxonomy" id="176598"/>
    <lineage>
        <taxon>Bacteria</taxon>
        <taxon>Pseudomonadati</taxon>
        <taxon>Pseudomonadota</taxon>
        <taxon>Gammaproteobacteria</taxon>
        <taxon>Lysobacterales</taxon>
        <taxon>Lysobacteraceae</taxon>
        <taxon>Pseudoxanthomonas</taxon>
    </lineage>
</organism>
<dbReference type="InterPro" id="IPR051538">
    <property type="entry name" value="Acyl-CoA_Synth/Transferase"/>
</dbReference>
<keyword evidence="7" id="KW-1185">Reference proteome</keyword>
<dbReference type="Proteomes" id="UP000717981">
    <property type="component" value="Unassembled WGS sequence"/>
</dbReference>
<dbReference type="Gene3D" id="3.40.50.261">
    <property type="entry name" value="Succinyl-CoA synthetase domains"/>
    <property type="match status" value="2"/>
</dbReference>
<dbReference type="SMART" id="SM00881">
    <property type="entry name" value="CoA_binding"/>
    <property type="match status" value="1"/>
</dbReference>
<comment type="similarity">
    <text evidence="4">In the N-terminal section; belongs to the acetate CoA ligase alpha subunit family.</text>
</comment>
<keyword evidence="3" id="KW-0067">ATP-binding</keyword>
<keyword evidence="1" id="KW-0436">Ligase</keyword>
<dbReference type="Gene3D" id="3.40.50.720">
    <property type="entry name" value="NAD(P)-binding Rossmann-like Domain"/>
    <property type="match status" value="1"/>
</dbReference>
<dbReference type="InterPro" id="IPR036291">
    <property type="entry name" value="NAD(P)-bd_dom_sf"/>
</dbReference>
<sequence length="902" mass="96270">MSIYALDAVFAPKSVAVVGASQRPGSVGRTVVQNLRQAGFAGPIGLVNPKYREIDGVPAVPSLRQLPFKPELVVVTTPAETVPGVVAQAVEVGARAAIVVTAGLGHGPGSLLEHLRNEARPHGMRIVGPNCLGVMSPHVGLNASFAARSPIPGDLALISQSGAIAAGLVEWGAARSIGFSAVVSLGDALDVDFGDLLDWFAQDTRTRAILLYIESIRDARKFMSAARAAARSKPVVVVKSGRHAQGARAAATHTGALAGSDAVYDAAFRRAGLLRVHALDELFAAAETLGHLRQAPGRRLAILTNGGGIGVLAVDRLMDLGGPLASLDPETLARLDRVLPPTWSHANPVDIVGDADADRYTASLEALLDDPGTDAVLVMNVPTALASPEGAAEAVARVIEKRAKGPGRKPVLGVWLGAQDAAVAHLDRVGVPTYATESDAVRGFMYLVRHREAQQALMETPPSLPEDFVVDTATARQVVARALEQGRGWLDPLEVVAVLEAYGIPVTPAWKAATPEEAVAAAAPVLAEGGQVAVKILSPDIVHKSDVDGVRLNLGSEKAVREAVKLVLARARELRPQARIDGVTVHPMVRRSKSRELIAGIADDATFGPVIVFGRGGTAVEVIDDKALALPPLDLRLAHDLISRTRVARRLKAYRDVPAADERAVALVLVKLAQLAADVPQIRELDINPLLADHEGVIAVDARIAVAPHPGPAQKGPWHSSFVIRPYPKEWEREVELPHGRRMFVRPVRPEDEALFLSFFARVTDEDLRLRFFSAVRHFSHEFIARLTQLDYARSIALVALDPDSGEMLGAVRLLADANYERGEYGILVRSDLKGHGIGWQLMRIMIEWAGSIGLKAVQGQVLRENVTMLAMCQQLGFRITPDPDDPSLMDVLLDVDGGTTP</sequence>
<accession>A0A921NUL6</accession>
<evidence type="ECO:0000256" key="3">
    <source>
        <dbReference type="ARBA" id="ARBA00022840"/>
    </source>
</evidence>
<dbReference type="Gene3D" id="3.30.470.20">
    <property type="entry name" value="ATP-grasp fold, B domain"/>
    <property type="match status" value="1"/>
</dbReference>
<dbReference type="InterPro" id="IPR032875">
    <property type="entry name" value="Succ_CoA_lig_flav_dom"/>
</dbReference>
<dbReference type="Pfam" id="PF19045">
    <property type="entry name" value="Ligase_CoA_2"/>
    <property type="match status" value="1"/>
</dbReference>
<evidence type="ECO:0000313" key="7">
    <source>
        <dbReference type="Proteomes" id="UP000717981"/>
    </source>
</evidence>
<dbReference type="GO" id="GO:0005524">
    <property type="term" value="F:ATP binding"/>
    <property type="evidence" value="ECO:0007669"/>
    <property type="project" value="UniProtKB-KW"/>
</dbReference>
<dbReference type="SUPFAM" id="SSF56059">
    <property type="entry name" value="Glutathione synthetase ATP-binding domain-like"/>
    <property type="match status" value="1"/>
</dbReference>
<reference evidence="6" key="1">
    <citation type="submission" date="2017-10" db="EMBL/GenBank/DDBJ databases">
        <title>Whole genome sequencing of members of genus Pseudoxanthomonas.</title>
        <authorList>
            <person name="Kumar S."/>
            <person name="Bansal K."/>
            <person name="Kaur A."/>
            <person name="Patil P."/>
            <person name="Sharma S."/>
            <person name="Patil P.B."/>
        </authorList>
    </citation>
    <scope>NUCLEOTIDE SEQUENCE</scope>
    <source>
        <strain evidence="6">DSM 22914</strain>
    </source>
</reference>
<name>A0A921NUL6_9GAMM</name>
<evidence type="ECO:0000256" key="2">
    <source>
        <dbReference type="ARBA" id="ARBA00022741"/>
    </source>
</evidence>
<dbReference type="SUPFAM" id="SSF51735">
    <property type="entry name" value="NAD(P)-binding Rossmann-fold domains"/>
    <property type="match status" value="1"/>
</dbReference>
<dbReference type="Pfam" id="PF13380">
    <property type="entry name" value="CoA_binding_2"/>
    <property type="match status" value="1"/>
</dbReference>
<dbReference type="InterPro" id="IPR013815">
    <property type="entry name" value="ATP_grasp_subdomain_1"/>
</dbReference>
<gene>
    <name evidence="6" type="ORF">CR938_04350</name>
</gene>
<dbReference type="PANTHER" id="PTHR43334">
    <property type="entry name" value="ACETATE--COA LIGASE [ADP-FORMING]"/>
    <property type="match status" value="1"/>
</dbReference>
<dbReference type="SUPFAM" id="SSF52210">
    <property type="entry name" value="Succinyl-CoA synthetase domains"/>
    <property type="match status" value="2"/>
</dbReference>
<evidence type="ECO:0000313" key="6">
    <source>
        <dbReference type="EMBL" id="KAF1689855.1"/>
    </source>
</evidence>
<dbReference type="FunFam" id="3.30.1490.20:FF:000020">
    <property type="entry name" value="Protein lysine acetyltransferase"/>
    <property type="match status" value="1"/>
</dbReference>
<dbReference type="SUPFAM" id="SSF55729">
    <property type="entry name" value="Acyl-CoA N-acyltransferases (Nat)"/>
    <property type="match status" value="1"/>
</dbReference>
<dbReference type="Gene3D" id="3.30.1490.20">
    <property type="entry name" value="ATP-grasp fold, A domain"/>
    <property type="match status" value="1"/>
</dbReference>
<comment type="caution">
    <text evidence="6">The sequence shown here is derived from an EMBL/GenBank/DDBJ whole genome shotgun (WGS) entry which is preliminary data.</text>
</comment>
<dbReference type="Pfam" id="PF13549">
    <property type="entry name" value="ATP-grasp_5"/>
    <property type="match status" value="1"/>
</dbReference>
<dbReference type="RefSeq" id="WP_162123837.1">
    <property type="nucleotide sequence ID" value="NZ_PDWK01000014.1"/>
</dbReference>
<dbReference type="AlphaFoldDB" id="A0A921NUL6"/>
<evidence type="ECO:0000259" key="5">
    <source>
        <dbReference type="PROSITE" id="PS51186"/>
    </source>
</evidence>
<dbReference type="InterPro" id="IPR016181">
    <property type="entry name" value="Acyl_CoA_acyltransferase"/>
</dbReference>
<dbReference type="Gene3D" id="3.40.630.30">
    <property type="match status" value="1"/>
</dbReference>
<feature type="domain" description="N-acetyltransferase" evidence="5">
    <location>
        <begin position="743"/>
        <end position="895"/>
    </location>
</feature>
<dbReference type="EMBL" id="PDWK01000014">
    <property type="protein sequence ID" value="KAF1689855.1"/>
    <property type="molecule type" value="Genomic_DNA"/>
</dbReference>
<evidence type="ECO:0000256" key="1">
    <source>
        <dbReference type="ARBA" id="ARBA00022598"/>
    </source>
</evidence>
<dbReference type="Pfam" id="PF13302">
    <property type="entry name" value="Acetyltransf_3"/>
    <property type="match status" value="1"/>
</dbReference>
<keyword evidence="2" id="KW-0547">Nucleotide-binding</keyword>
<dbReference type="Pfam" id="PF13607">
    <property type="entry name" value="Succ_CoA_lig"/>
    <property type="match status" value="1"/>
</dbReference>
<dbReference type="GO" id="GO:0016747">
    <property type="term" value="F:acyltransferase activity, transferring groups other than amino-acyl groups"/>
    <property type="evidence" value="ECO:0007669"/>
    <property type="project" value="InterPro"/>
</dbReference>
<proteinExistence type="inferred from homology"/>
<dbReference type="InterPro" id="IPR016102">
    <property type="entry name" value="Succinyl-CoA_synth-like"/>
</dbReference>
<dbReference type="PROSITE" id="PS51186">
    <property type="entry name" value="GNAT"/>
    <property type="match status" value="1"/>
</dbReference>
<dbReference type="GO" id="GO:0043758">
    <property type="term" value="F:acetate-CoA ligase (ADP-forming) activity"/>
    <property type="evidence" value="ECO:0007669"/>
    <property type="project" value="InterPro"/>
</dbReference>